<evidence type="ECO:0000256" key="9">
    <source>
        <dbReference type="PROSITE-ProRule" id="PRU00042"/>
    </source>
</evidence>
<evidence type="ECO:0000256" key="2">
    <source>
        <dbReference type="ARBA" id="ARBA00006991"/>
    </source>
</evidence>
<dbReference type="Pfam" id="PF13894">
    <property type="entry name" value="zf-C2H2_4"/>
    <property type="match status" value="1"/>
</dbReference>
<dbReference type="PANTHER" id="PTHR24379:SF121">
    <property type="entry name" value="C2H2-TYPE DOMAIN-CONTAINING PROTEIN"/>
    <property type="match status" value="1"/>
</dbReference>
<comment type="subcellular location">
    <subcellularLocation>
        <location evidence="1">Nucleus</location>
    </subcellularLocation>
</comment>
<comment type="similarity">
    <text evidence="2">Belongs to the krueppel C2H2-type zinc-finger protein family.</text>
</comment>
<evidence type="ECO:0000313" key="13">
    <source>
        <dbReference type="WBParaSite" id="HNAJ_0000772901-mRNA-1"/>
    </source>
</evidence>
<name>A0A0R3TKL5_RODNA</name>
<dbReference type="FunFam" id="3.30.160.60:FF:000446">
    <property type="entry name" value="Zinc finger protein"/>
    <property type="match status" value="1"/>
</dbReference>
<dbReference type="InterPro" id="IPR036236">
    <property type="entry name" value="Znf_C2H2_sf"/>
</dbReference>
<dbReference type="SUPFAM" id="SSF57667">
    <property type="entry name" value="beta-beta-alpha zinc fingers"/>
    <property type="match status" value="3"/>
</dbReference>
<dbReference type="GO" id="GO:0005634">
    <property type="term" value="C:nucleus"/>
    <property type="evidence" value="ECO:0007669"/>
    <property type="project" value="UniProtKB-SubCell"/>
</dbReference>
<sequence length="348" mass="39940">MPHICQKCGASFNRPSRLIVHQRIHTGERPFKCPCGRSYIRQQHLKRHSIKCSGQPSEYRKPKSLLNKSNNLNEYFCPKCNAGPFSKKKSVWAHIAIVHGERRFKCGKCEAAFPTQSKLDRHLNRHHNLQCPKCAMALSDPDFVPLGPLFNPNQRFEDFSELRLHMAEAHPKQKFTCKKCEAQFSRLSQLQAHETTHLPLKERKVFICPHCSGSNVTGTNEETGEADIDVPKPVAFASKRSLQAHIRAVHAIKLRRFPCTYINCPAILSTKQKLQAHLSRHKEAASNLEVIRVFQRPSLHPRWTRFSSPLDHEAQSSPKRRRKCVPLRDMREAWETDSQSSILAALNR</sequence>
<dbReference type="PANTHER" id="PTHR24379">
    <property type="entry name" value="KRAB AND ZINC FINGER DOMAIN-CONTAINING"/>
    <property type="match status" value="1"/>
</dbReference>
<feature type="domain" description="C2H2-type" evidence="10">
    <location>
        <begin position="175"/>
        <end position="202"/>
    </location>
</feature>
<evidence type="ECO:0000259" key="10">
    <source>
        <dbReference type="PROSITE" id="PS50157"/>
    </source>
</evidence>
<feature type="domain" description="C2H2-type" evidence="10">
    <location>
        <begin position="3"/>
        <end position="30"/>
    </location>
</feature>
<evidence type="ECO:0000256" key="3">
    <source>
        <dbReference type="ARBA" id="ARBA00022723"/>
    </source>
</evidence>
<dbReference type="InterPro" id="IPR013087">
    <property type="entry name" value="Znf_C2H2_type"/>
</dbReference>
<keyword evidence="6" id="KW-0862">Zinc</keyword>
<dbReference type="GO" id="GO:0008270">
    <property type="term" value="F:zinc ion binding"/>
    <property type="evidence" value="ECO:0007669"/>
    <property type="project" value="UniProtKB-KW"/>
</dbReference>
<keyword evidence="3" id="KW-0479">Metal-binding</keyword>
<evidence type="ECO:0000256" key="5">
    <source>
        <dbReference type="ARBA" id="ARBA00022771"/>
    </source>
</evidence>
<evidence type="ECO:0000256" key="8">
    <source>
        <dbReference type="ARBA" id="ARBA00023242"/>
    </source>
</evidence>
<evidence type="ECO:0000313" key="11">
    <source>
        <dbReference type="EMBL" id="VDO03585.1"/>
    </source>
</evidence>
<keyword evidence="8" id="KW-0539">Nucleus</keyword>
<keyword evidence="5 9" id="KW-0863">Zinc-finger</keyword>
<organism evidence="13">
    <name type="scientific">Rodentolepis nana</name>
    <name type="common">Dwarf tapeworm</name>
    <name type="synonym">Hymenolepis nana</name>
    <dbReference type="NCBI Taxonomy" id="102285"/>
    <lineage>
        <taxon>Eukaryota</taxon>
        <taxon>Metazoa</taxon>
        <taxon>Spiralia</taxon>
        <taxon>Lophotrochozoa</taxon>
        <taxon>Platyhelminthes</taxon>
        <taxon>Cestoda</taxon>
        <taxon>Eucestoda</taxon>
        <taxon>Cyclophyllidea</taxon>
        <taxon>Hymenolepididae</taxon>
        <taxon>Rodentolepis</taxon>
    </lineage>
</organism>
<reference evidence="11 12" key="2">
    <citation type="submission" date="2018-11" db="EMBL/GenBank/DDBJ databases">
        <authorList>
            <consortium name="Pathogen Informatics"/>
        </authorList>
    </citation>
    <scope>NUCLEOTIDE SEQUENCE [LARGE SCALE GENOMIC DNA]</scope>
</reference>
<evidence type="ECO:0000313" key="12">
    <source>
        <dbReference type="Proteomes" id="UP000278807"/>
    </source>
</evidence>
<dbReference type="PROSITE" id="PS00028">
    <property type="entry name" value="ZINC_FINGER_C2H2_1"/>
    <property type="match status" value="4"/>
</dbReference>
<dbReference type="AlphaFoldDB" id="A0A0R3TKL5"/>
<dbReference type="EMBL" id="UZAE01012115">
    <property type="protein sequence ID" value="VDO03585.1"/>
    <property type="molecule type" value="Genomic_DNA"/>
</dbReference>
<dbReference type="OrthoDB" id="2687452at2759"/>
<evidence type="ECO:0000256" key="6">
    <source>
        <dbReference type="ARBA" id="ARBA00022833"/>
    </source>
</evidence>
<reference evidence="13" key="1">
    <citation type="submission" date="2017-02" db="UniProtKB">
        <authorList>
            <consortium name="WormBaseParasite"/>
        </authorList>
    </citation>
    <scope>IDENTIFICATION</scope>
</reference>
<dbReference type="Pfam" id="PF00096">
    <property type="entry name" value="zf-C2H2"/>
    <property type="match status" value="2"/>
</dbReference>
<dbReference type="SMART" id="SM00355">
    <property type="entry name" value="ZnF_C2H2"/>
    <property type="match status" value="7"/>
</dbReference>
<evidence type="ECO:0000256" key="4">
    <source>
        <dbReference type="ARBA" id="ARBA00022737"/>
    </source>
</evidence>
<dbReference type="GO" id="GO:0003677">
    <property type="term" value="F:DNA binding"/>
    <property type="evidence" value="ECO:0007669"/>
    <property type="project" value="UniProtKB-KW"/>
</dbReference>
<feature type="domain" description="C2H2-type" evidence="10">
    <location>
        <begin position="104"/>
        <end position="132"/>
    </location>
</feature>
<keyword evidence="12" id="KW-1185">Reference proteome</keyword>
<keyword evidence="7" id="KW-0238">DNA-binding</keyword>
<keyword evidence="4" id="KW-0677">Repeat</keyword>
<dbReference type="WBParaSite" id="HNAJ_0000772901-mRNA-1">
    <property type="protein sequence ID" value="HNAJ_0000772901-mRNA-1"/>
    <property type="gene ID" value="HNAJ_0000772901"/>
</dbReference>
<dbReference type="FunFam" id="3.30.160.60:FF:000053">
    <property type="entry name" value="zinc finger protein 182 isoform X1"/>
    <property type="match status" value="1"/>
</dbReference>
<protein>
    <submittedName>
        <fullName evidence="13">Zinc finger protein</fullName>
    </submittedName>
</protein>
<evidence type="ECO:0000256" key="1">
    <source>
        <dbReference type="ARBA" id="ARBA00004123"/>
    </source>
</evidence>
<evidence type="ECO:0000256" key="7">
    <source>
        <dbReference type="ARBA" id="ARBA00023125"/>
    </source>
</evidence>
<gene>
    <name evidence="11" type="ORF">HNAJ_LOCUS7725</name>
</gene>
<accession>A0A0R3TKL5</accession>
<dbReference type="Proteomes" id="UP000278807">
    <property type="component" value="Unassembled WGS sequence"/>
</dbReference>
<dbReference type="Gene3D" id="3.30.160.60">
    <property type="entry name" value="Classic Zinc Finger"/>
    <property type="match status" value="5"/>
</dbReference>
<proteinExistence type="inferred from homology"/>
<dbReference type="PROSITE" id="PS50157">
    <property type="entry name" value="ZINC_FINGER_C2H2_2"/>
    <property type="match status" value="3"/>
</dbReference>
<dbReference type="STRING" id="102285.A0A0R3TKL5"/>